<dbReference type="EMBL" id="UINC01110016">
    <property type="protein sequence ID" value="SVC77238.1"/>
    <property type="molecule type" value="Genomic_DNA"/>
</dbReference>
<evidence type="ECO:0000259" key="1">
    <source>
        <dbReference type="Pfam" id="PF03435"/>
    </source>
</evidence>
<dbReference type="AlphaFoldDB" id="A0A382PX82"/>
<sequence>MSEAIVFGAGQMGVPIAYALKILGHDVTVYDSFEDNIEKSKQYLGVEEDLDNGYLSTDGIYVSKANVEDIDNLESGADIVVSALPFWCNLIVAKYCIDKGIPYCDLGGDVETTDEIVYLAKQRATAPMATDQGLAPGLVNITAEQGCELLQNKPYGVFMAVGGLPQEPGNNPLNYINTWSIEGLINEYKGEGWGIIEGEKTKLPALAGLQDVMVGEEELEAFFTSGGTSHTIDAMLKRGVQYCTYKTLRYPGHRD</sequence>
<reference evidence="3" key="1">
    <citation type="submission" date="2018-05" db="EMBL/GenBank/DDBJ databases">
        <authorList>
            <person name="Lanie J.A."/>
            <person name="Ng W.-L."/>
            <person name="Kazmierczak K.M."/>
            <person name="Andrzejewski T.M."/>
            <person name="Davidsen T.M."/>
            <person name="Wayne K.J."/>
            <person name="Tettelin H."/>
            <person name="Glass J.I."/>
            <person name="Rusch D."/>
            <person name="Podicherti R."/>
            <person name="Tsui H.-C.T."/>
            <person name="Winkler M.E."/>
        </authorList>
    </citation>
    <scope>NUCLEOTIDE SEQUENCE</scope>
</reference>
<dbReference type="Gene3D" id="3.40.50.720">
    <property type="entry name" value="NAD(P)-binding Rossmann-like Domain"/>
    <property type="match status" value="1"/>
</dbReference>
<accession>A0A382PX82</accession>
<feature type="domain" description="Saccharopine dehydrogenase-like C-terminal" evidence="2">
    <location>
        <begin position="133"/>
        <end position="254"/>
    </location>
</feature>
<dbReference type="SUPFAM" id="SSF55347">
    <property type="entry name" value="Glyceraldehyde-3-phosphate dehydrogenase-like, C-terminal domain"/>
    <property type="match status" value="1"/>
</dbReference>
<dbReference type="Gene3D" id="3.30.360.10">
    <property type="entry name" value="Dihydrodipicolinate Reductase, domain 2"/>
    <property type="match status" value="1"/>
</dbReference>
<dbReference type="InterPro" id="IPR036291">
    <property type="entry name" value="NAD(P)-bd_dom_sf"/>
</dbReference>
<evidence type="ECO:0000259" key="2">
    <source>
        <dbReference type="Pfam" id="PF16653"/>
    </source>
</evidence>
<feature type="non-terminal residue" evidence="3">
    <location>
        <position position="255"/>
    </location>
</feature>
<evidence type="ECO:0000313" key="3">
    <source>
        <dbReference type="EMBL" id="SVC77238.1"/>
    </source>
</evidence>
<dbReference type="Pfam" id="PF16653">
    <property type="entry name" value="Sacchrp_dh_C"/>
    <property type="match status" value="1"/>
</dbReference>
<gene>
    <name evidence="3" type="ORF">METZ01_LOCUS330092</name>
</gene>
<dbReference type="InterPro" id="IPR032095">
    <property type="entry name" value="Sacchrp_dh-like_C"/>
</dbReference>
<dbReference type="SUPFAM" id="SSF51735">
    <property type="entry name" value="NAD(P)-binding Rossmann-fold domains"/>
    <property type="match status" value="1"/>
</dbReference>
<evidence type="ECO:0008006" key="4">
    <source>
        <dbReference type="Google" id="ProtNLM"/>
    </source>
</evidence>
<organism evidence="3">
    <name type="scientific">marine metagenome</name>
    <dbReference type="NCBI Taxonomy" id="408172"/>
    <lineage>
        <taxon>unclassified sequences</taxon>
        <taxon>metagenomes</taxon>
        <taxon>ecological metagenomes</taxon>
    </lineage>
</organism>
<dbReference type="Pfam" id="PF03435">
    <property type="entry name" value="Sacchrp_dh_NADP"/>
    <property type="match status" value="1"/>
</dbReference>
<protein>
    <recommendedName>
        <fullName evidence="4">Saccharopine dehydrogenase NADP binding domain-containing protein</fullName>
    </recommendedName>
</protein>
<dbReference type="InterPro" id="IPR005097">
    <property type="entry name" value="Sacchrp_dh_NADP-bd"/>
</dbReference>
<feature type="domain" description="Saccharopine dehydrogenase NADP binding" evidence="1">
    <location>
        <begin position="5"/>
        <end position="110"/>
    </location>
</feature>
<name>A0A382PX82_9ZZZZ</name>
<proteinExistence type="predicted"/>